<dbReference type="GO" id="GO:0005125">
    <property type="term" value="F:cytokine activity"/>
    <property type="evidence" value="ECO:0007669"/>
    <property type="project" value="UniProtKB-KW"/>
</dbReference>
<dbReference type="GO" id="GO:0005126">
    <property type="term" value="F:cytokine receptor binding"/>
    <property type="evidence" value="ECO:0007669"/>
    <property type="project" value="InterPro"/>
</dbReference>
<dbReference type="SMART" id="SM00076">
    <property type="entry name" value="IFabd"/>
    <property type="match status" value="1"/>
</dbReference>
<keyword evidence="9" id="KW-1185">Reference proteome</keyword>
<reference evidence="8" key="1">
    <citation type="submission" date="2020-08" db="EMBL/GenBank/DDBJ databases">
        <title>Chromosome-level assembly of Southern catfish (Silurus meridionalis) provides insights into visual adaptation to the nocturnal and benthic lifestyles.</title>
        <authorList>
            <person name="Zhang Y."/>
            <person name="Wang D."/>
            <person name="Peng Z."/>
        </authorList>
    </citation>
    <scope>NUCLEOTIDE SEQUENCE</scope>
    <source>
        <strain evidence="8">SWU-2019-XX</strain>
        <tissue evidence="8">Muscle</tissue>
    </source>
</reference>
<keyword evidence="2 6" id="KW-0202">Cytokine</keyword>
<evidence type="ECO:0000256" key="2">
    <source>
        <dbReference type="ARBA" id="ARBA00022514"/>
    </source>
</evidence>
<evidence type="ECO:0000256" key="1">
    <source>
        <dbReference type="ARBA" id="ARBA00004613"/>
    </source>
</evidence>
<dbReference type="Pfam" id="PF00143">
    <property type="entry name" value="Interferon"/>
    <property type="match status" value="1"/>
</dbReference>
<sequence length="188" mass="21775">MAGLHAFTWLCTLIICTMQVSSMPTPCRLQRRLIEGSYNYLDKMGDRLPLHCLEGTVPVPFPETAFLFNTSEQVIALEKTIYLTLTHISSLFNEEGTPEHWKNLEVFENIIDRQIEENQCIMNKVLDSQENFLQREKALKEYFDKISTVLKEKDFQVCGWEIVRKEVLITLQFILNKDLDGVLISTKG</sequence>
<keyword evidence="7" id="KW-0732">Signal</keyword>
<dbReference type="InterPro" id="IPR009079">
    <property type="entry name" value="4_helix_cytokine-like_core"/>
</dbReference>
<evidence type="ECO:0000256" key="3">
    <source>
        <dbReference type="ARBA" id="ARBA00022525"/>
    </source>
</evidence>
<dbReference type="EMBL" id="JABFDY010000022">
    <property type="protein sequence ID" value="KAF7690894.1"/>
    <property type="molecule type" value="Genomic_DNA"/>
</dbReference>
<evidence type="ECO:0000256" key="4">
    <source>
        <dbReference type="ARBA" id="ARBA00023118"/>
    </source>
</evidence>
<feature type="chain" id="PRO_5035906081" evidence="7">
    <location>
        <begin position="23"/>
        <end position="188"/>
    </location>
</feature>
<name>A0A8T0AH45_SILME</name>
<dbReference type="Proteomes" id="UP000606274">
    <property type="component" value="Unassembled WGS sequence"/>
</dbReference>
<keyword evidence="3" id="KW-0964">Secreted</keyword>
<keyword evidence="5" id="KW-1015">Disulfide bond</keyword>
<organism evidence="8 9">
    <name type="scientific">Silurus meridionalis</name>
    <name type="common">Southern catfish</name>
    <name type="synonym">Silurus soldatovi meridionalis</name>
    <dbReference type="NCBI Taxonomy" id="175797"/>
    <lineage>
        <taxon>Eukaryota</taxon>
        <taxon>Metazoa</taxon>
        <taxon>Chordata</taxon>
        <taxon>Craniata</taxon>
        <taxon>Vertebrata</taxon>
        <taxon>Euteleostomi</taxon>
        <taxon>Actinopterygii</taxon>
        <taxon>Neopterygii</taxon>
        <taxon>Teleostei</taxon>
        <taxon>Ostariophysi</taxon>
        <taxon>Siluriformes</taxon>
        <taxon>Siluridae</taxon>
        <taxon>Silurus</taxon>
    </lineage>
</organism>
<feature type="signal peptide" evidence="7">
    <location>
        <begin position="1"/>
        <end position="22"/>
    </location>
</feature>
<dbReference type="OrthoDB" id="8922121at2759"/>
<gene>
    <name evidence="8" type="ORF">HF521_011191</name>
</gene>
<comment type="subcellular location">
    <subcellularLocation>
        <location evidence="1">Secreted</location>
    </subcellularLocation>
</comment>
<dbReference type="PANTHER" id="PTHR11691:SF62">
    <property type="entry name" value="INTERFERON PHI 2-RELATED"/>
    <property type="match status" value="1"/>
</dbReference>
<dbReference type="SUPFAM" id="SSF47266">
    <property type="entry name" value="4-helical cytokines"/>
    <property type="match status" value="1"/>
</dbReference>
<accession>A0A8T0AH45</accession>
<evidence type="ECO:0000313" key="8">
    <source>
        <dbReference type="EMBL" id="KAF7690894.1"/>
    </source>
</evidence>
<comment type="caution">
    <text evidence="8">The sequence shown here is derived from an EMBL/GenBank/DDBJ whole genome shotgun (WGS) entry which is preliminary data.</text>
</comment>
<dbReference type="AlphaFoldDB" id="A0A8T0AH45"/>
<dbReference type="GO" id="GO:0005615">
    <property type="term" value="C:extracellular space"/>
    <property type="evidence" value="ECO:0007669"/>
    <property type="project" value="UniProtKB-KW"/>
</dbReference>
<evidence type="ECO:0000256" key="6">
    <source>
        <dbReference type="RuleBase" id="RU000436"/>
    </source>
</evidence>
<comment type="similarity">
    <text evidence="6">Belongs to the alpha/beta interferon family.</text>
</comment>
<keyword evidence="4 6" id="KW-0051">Antiviral defense</keyword>
<dbReference type="InterPro" id="IPR000471">
    <property type="entry name" value="Interferon_alpha/beta/delta"/>
</dbReference>
<evidence type="ECO:0000256" key="5">
    <source>
        <dbReference type="ARBA" id="ARBA00023157"/>
    </source>
</evidence>
<evidence type="ECO:0000256" key="7">
    <source>
        <dbReference type="SAM" id="SignalP"/>
    </source>
</evidence>
<dbReference type="Gene3D" id="1.20.1250.10">
    <property type="match status" value="1"/>
</dbReference>
<dbReference type="GO" id="GO:0051607">
    <property type="term" value="P:defense response to virus"/>
    <property type="evidence" value="ECO:0007669"/>
    <property type="project" value="UniProtKB-KW"/>
</dbReference>
<evidence type="ECO:0000313" key="9">
    <source>
        <dbReference type="Proteomes" id="UP000606274"/>
    </source>
</evidence>
<dbReference type="PANTHER" id="PTHR11691">
    <property type="entry name" value="TYPE I INTERFERON"/>
    <property type="match status" value="1"/>
</dbReference>
<proteinExistence type="inferred from homology"/>
<protein>
    <submittedName>
        <fullName evidence="8">Uncharacterized protein</fullName>
    </submittedName>
</protein>